<dbReference type="EMBL" id="JAQSVD010000015">
    <property type="protein sequence ID" value="MDE1472454.1"/>
    <property type="molecule type" value="Genomic_DNA"/>
</dbReference>
<gene>
    <name evidence="2" type="ORF">PTZ04_19530</name>
</gene>
<evidence type="ECO:0000256" key="1">
    <source>
        <dbReference type="SAM" id="Phobius"/>
    </source>
</evidence>
<reference evidence="2 3" key="1">
    <citation type="submission" date="2023-02" db="EMBL/GenBank/DDBJ databases">
        <title>Comparative genome analysis of Eubacterium limosum species.</title>
        <authorList>
            <person name="Bak J.E."/>
        </authorList>
    </citation>
    <scope>NUCLEOTIDE SEQUENCE [LARGE SCALE GENOMIC DNA]</scope>
    <source>
        <strain evidence="2 3">KGMB01548</strain>
    </source>
</reference>
<dbReference type="RefSeq" id="WP_227209149.1">
    <property type="nucleotide sequence ID" value="NZ_JAJCLO010000019.1"/>
</dbReference>
<comment type="caution">
    <text evidence="2">The sequence shown here is derived from an EMBL/GenBank/DDBJ whole genome shotgun (WGS) entry which is preliminary data.</text>
</comment>
<dbReference type="Proteomes" id="UP001215087">
    <property type="component" value="Unassembled WGS sequence"/>
</dbReference>
<evidence type="ECO:0000313" key="2">
    <source>
        <dbReference type="EMBL" id="MDE1472454.1"/>
    </source>
</evidence>
<evidence type="ECO:0000313" key="3">
    <source>
        <dbReference type="Proteomes" id="UP001215087"/>
    </source>
</evidence>
<feature type="transmembrane region" description="Helical" evidence="1">
    <location>
        <begin position="6"/>
        <end position="29"/>
    </location>
</feature>
<dbReference type="InterPro" id="IPR005562">
    <property type="entry name" value="SpoVA"/>
</dbReference>
<keyword evidence="1" id="KW-1133">Transmembrane helix</keyword>
<keyword evidence="1" id="KW-0812">Transmembrane</keyword>
<feature type="transmembrane region" description="Helical" evidence="1">
    <location>
        <begin position="36"/>
        <end position="57"/>
    </location>
</feature>
<organism evidence="2 3">
    <name type="scientific">Eubacterium limosum</name>
    <dbReference type="NCBI Taxonomy" id="1736"/>
    <lineage>
        <taxon>Bacteria</taxon>
        <taxon>Bacillati</taxon>
        <taxon>Bacillota</taxon>
        <taxon>Clostridia</taxon>
        <taxon>Eubacteriales</taxon>
        <taxon>Eubacteriaceae</taxon>
        <taxon>Eubacterium</taxon>
    </lineage>
</organism>
<dbReference type="Pfam" id="PF03862">
    <property type="entry name" value="SpoVAC_SpoVAEB"/>
    <property type="match status" value="1"/>
</dbReference>
<name>A0ABT5UU12_EUBLI</name>
<proteinExistence type="predicted"/>
<keyword evidence="3" id="KW-1185">Reference proteome</keyword>
<keyword evidence="1" id="KW-0472">Membrane</keyword>
<protein>
    <submittedName>
        <fullName evidence="2">SpoVA/SpoVAEb family sporulation membrane protein</fullName>
    </submittedName>
</protein>
<accession>A0ABT5UU12</accession>
<sequence>MEKNKNTYLGAFLLGGAASLIAEIILTLLRQTSVPISIGVLMMLGTMAFVGFILDITGVYKSLVILAGMGAILPFYALPTAISMGTSTALMEGRSVSKAILGGIKDTVVIFGISGIFCLLMAVIAQAIA</sequence>
<feature type="transmembrane region" description="Helical" evidence="1">
    <location>
        <begin position="63"/>
        <end position="86"/>
    </location>
</feature>
<feature type="transmembrane region" description="Helical" evidence="1">
    <location>
        <begin position="107"/>
        <end position="128"/>
    </location>
</feature>